<dbReference type="AlphaFoldDB" id="A0A0V0GMF9"/>
<organism evidence="1">
    <name type="scientific">Solanum chacoense</name>
    <name type="common">Chaco potato</name>
    <dbReference type="NCBI Taxonomy" id="4108"/>
    <lineage>
        <taxon>Eukaryota</taxon>
        <taxon>Viridiplantae</taxon>
        <taxon>Streptophyta</taxon>
        <taxon>Embryophyta</taxon>
        <taxon>Tracheophyta</taxon>
        <taxon>Spermatophyta</taxon>
        <taxon>Magnoliopsida</taxon>
        <taxon>eudicotyledons</taxon>
        <taxon>Gunneridae</taxon>
        <taxon>Pentapetalae</taxon>
        <taxon>asterids</taxon>
        <taxon>lamiids</taxon>
        <taxon>Solanales</taxon>
        <taxon>Solanaceae</taxon>
        <taxon>Solanoideae</taxon>
        <taxon>Solaneae</taxon>
        <taxon>Solanum</taxon>
    </lineage>
</organism>
<name>A0A0V0GMF9_SOLCH</name>
<proteinExistence type="predicted"/>
<protein>
    <submittedName>
        <fullName evidence="1">Putative ovule protein</fullName>
    </submittedName>
</protein>
<dbReference type="EMBL" id="GEDG01036081">
    <property type="protein sequence ID" value="JAP08889.1"/>
    <property type="molecule type" value="Transcribed_RNA"/>
</dbReference>
<reference evidence="1" key="1">
    <citation type="submission" date="2015-12" db="EMBL/GenBank/DDBJ databases">
        <title>Gene expression during late stages of embryo sac development: a critical building block for successful pollen-pistil interactions.</title>
        <authorList>
            <person name="Liu Y."/>
            <person name="Joly V."/>
            <person name="Sabar M."/>
            <person name="Matton D.P."/>
        </authorList>
    </citation>
    <scope>NUCLEOTIDE SEQUENCE</scope>
</reference>
<accession>A0A0V0GMF9</accession>
<evidence type="ECO:0000313" key="1">
    <source>
        <dbReference type="EMBL" id="JAP08889.1"/>
    </source>
</evidence>
<sequence>MLFSPTNISCSYYCLELIFQSLSLAEELNVYDTNARCTSVSEFREKKLIRKVFEKGKKFEK</sequence>